<protein>
    <submittedName>
        <fullName evidence="1">Uncharacterized protein</fullName>
    </submittedName>
</protein>
<reference evidence="1" key="1">
    <citation type="submission" date="2020-11" db="EMBL/GenBank/DDBJ databases">
        <authorList>
            <consortium name="DOE Joint Genome Institute"/>
            <person name="Ahrendt S."/>
            <person name="Riley R."/>
            <person name="Andreopoulos W."/>
            <person name="Labutti K."/>
            <person name="Pangilinan J."/>
            <person name="Ruiz-Duenas F.J."/>
            <person name="Barrasa J.M."/>
            <person name="Sanchez-Garcia M."/>
            <person name="Camarero S."/>
            <person name="Miyauchi S."/>
            <person name="Serrano A."/>
            <person name="Linde D."/>
            <person name="Babiker R."/>
            <person name="Drula E."/>
            <person name="Ayuso-Fernandez I."/>
            <person name="Pacheco R."/>
            <person name="Padilla G."/>
            <person name="Ferreira P."/>
            <person name="Barriuso J."/>
            <person name="Kellner H."/>
            <person name="Castanera R."/>
            <person name="Alfaro M."/>
            <person name="Ramirez L."/>
            <person name="Pisabarro A.G."/>
            <person name="Kuo A."/>
            <person name="Tritt A."/>
            <person name="Lipzen A."/>
            <person name="He G."/>
            <person name="Yan M."/>
            <person name="Ng V."/>
            <person name="Cullen D."/>
            <person name="Martin F."/>
            <person name="Rosso M.-N."/>
            <person name="Henrissat B."/>
            <person name="Hibbett D."/>
            <person name="Martinez A.T."/>
            <person name="Grigoriev I.V."/>
        </authorList>
    </citation>
    <scope>NUCLEOTIDE SEQUENCE</scope>
    <source>
        <strain evidence="1">CBS 506.95</strain>
    </source>
</reference>
<organism evidence="1 2">
    <name type="scientific">Crepidotus variabilis</name>
    <dbReference type="NCBI Taxonomy" id="179855"/>
    <lineage>
        <taxon>Eukaryota</taxon>
        <taxon>Fungi</taxon>
        <taxon>Dikarya</taxon>
        <taxon>Basidiomycota</taxon>
        <taxon>Agaricomycotina</taxon>
        <taxon>Agaricomycetes</taxon>
        <taxon>Agaricomycetidae</taxon>
        <taxon>Agaricales</taxon>
        <taxon>Agaricineae</taxon>
        <taxon>Crepidotaceae</taxon>
        <taxon>Crepidotus</taxon>
    </lineage>
</organism>
<evidence type="ECO:0000313" key="1">
    <source>
        <dbReference type="EMBL" id="KAF9535200.1"/>
    </source>
</evidence>
<dbReference type="EMBL" id="MU157825">
    <property type="protein sequence ID" value="KAF9535200.1"/>
    <property type="molecule type" value="Genomic_DNA"/>
</dbReference>
<dbReference type="InterPro" id="IPR032675">
    <property type="entry name" value="LRR_dom_sf"/>
</dbReference>
<comment type="caution">
    <text evidence="1">The sequence shown here is derived from an EMBL/GenBank/DDBJ whole genome shotgun (WGS) entry which is preliminary data.</text>
</comment>
<proteinExistence type="predicted"/>
<accession>A0A9P6ETM6</accession>
<dbReference type="Proteomes" id="UP000807306">
    <property type="component" value="Unassembled WGS sequence"/>
</dbReference>
<sequence length="406" mass="46027">MSIKHVSHTCQLWRRLVFEAHWFWTNLVLVGGQGATFANVRAKLAHYVARTNGHPISLKIGEAPAEVPNIFLDNVFSNVVAPWSSICFIVKCIHNIHTFLHYYHKYPSQIGHLSEVALTLEEEDEDSDFSVDFDFTSLISLRSLTLDIESLDISLLKVNWRSLVSLTLCASASPAEYLDVVCQCHHLENLSITPDPEDEDDPVAGPVLQLEKLRKLVVTSPTSPVTLFRRLSTPVLEELMLNIPTPFEGENDSLNIFLNRMSGYLRVFHCSGGLFLHALSSTRHTLANLETLRLFQEYDDDDCAHIFELFVHATSKSQPTHQFFHLEVLEILDHPPLTAEDARLVVEMSQSRGEAELEHVGYKPDEVPRPLKRVVNTESFEDQDRDFSVMDELLKAHENGLLVHSL</sequence>
<keyword evidence="2" id="KW-1185">Reference proteome</keyword>
<evidence type="ECO:0000313" key="2">
    <source>
        <dbReference type="Proteomes" id="UP000807306"/>
    </source>
</evidence>
<gene>
    <name evidence="1" type="ORF">CPB83DRAFT_843653</name>
</gene>
<dbReference type="AlphaFoldDB" id="A0A9P6ETM6"/>
<name>A0A9P6ETM6_9AGAR</name>
<dbReference type="Gene3D" id="3.80.10.10">
    <property type="entry name" value="Ribonuclease Inhibitor"/>
    <property type="match status" value="1"/>
</dbReference>